<sequence>MRVAMTLMWALLCWVVPGTVGAELVLPVKSQIRAVYGDAAVTRVTRWERLVTLSSDLSVSEKLERVNDFFNTLAFKDDIVVWGEDDYWATPVEFLGRGAGDCEDFAMAKYLTLIELGVSDALMRLHYVKYIPYDQFHMVLTYQPSSSAMPLVLDNIDKAIKPASARRDLLPVYSFNANNMWLSKLDRDGKAMGSSSRLSQWQEWRTRMLNKQMRRP</sequence>
<dbReference type="Pfam" id="PF06035">
    <property type="entry name" value="Peptidase_C93"/>
    <property type="match status" value="1"/>
</dbReference>
<dbReference type="Gene3D" id="3.10.620.30">
    <property type="match status" value="1"/>
</dbReference>
<protein>
    <submittedName>
        <fullName evidence="1">Transglutaminase-like cysteine peptidase</fullName>
    </submittedName>
</protein>
<accession>A0ABU1GVZ1</accession>
<proteinExistence type="predicted"/>
<dbReference type="EMBL" id="JARWAO010000002">
    <property type="protein sequence ID" value="MDR5895602.1"/>
    <property type="molecule type" value="Genomic_DNA"/>
</dbReference>
<organism evidence="1 2">
    <name type="scientific">Larsenimonas suaedae</name>
    <dbReference type="NCBI Taxonomy" id="1851019"/>
    <lineage>
        <taxon>Bacteria</taxon>
        <taxon>Pseudomonadati</taxon>
        <taxon>Pseudomonadota</taxon>
        <taxon>Gammaproteobacteria</taxon>
        <taxon>Oceanospirillales</taxon>
        <taxon>Halomonadaceae</taxon>
        <taxon>Larsenimonas</taxon>
    </lineage>
</organism>
<evidence type="ECO:0000313" key="1">
    <source>
        <dbReference type="EMBL" id="MDR5895602.1"/>
    </source>
</evidence>
<dbReference type="Proteomes" id="UP001269375">
    <property type="component" value="Unassembled WGS sequence"/>
</dbReference>
<gene>
    <name evidence="1" type="ORF">QC825_05900</name>
</gene>
<dbReference type="PANTHER" id="PTHR39327:SF1">
    <property type="entry name" value="BLR5470 PROTEIN"/>
    <property type="match status" value="1"/>
</dbReference>
<dbReference type="RefSeq" id="WP_251591847.1">
    <property type="nucleotide sequence ID" value="NZ_JAMLJI010000001.1"/>
</dbReference>
<reference evidence="1 2" key="1">
    <citation type="submission" date="2023-04" db="EMBL/GenBank/DDBJ databases">
        <title>A long-awaited taxogenomic arrangement of the family Halomonadaceae.</title>
        <authorList>
            <person name="De La Haba R."/>
            <person name="Chuvochina M."/>
            <person name="Wittouck S."/>
            <person name="Arahal D.R."/>
            <person name="Sanchez-Porro C."/>
            <person name="Hugenholtz P."/>
            <person name="Ventosa A."/>
        </authorList>
    </citation>
    <scope>NUCLEOTIDE SEQUENCE [LARGE SCALE GENOMIC DNA]</scope>
    <source>
        <strain evidence="1 2">DSM 22428</strain>
    </source>
</reference>
<name>A0ABU1GVZ1_9GAMM</name>
<dbReference type="InterPro" id="IPR010319">
    <property type="entry name" value="Transglutaminase-like_Cys_pept"/>
</dbReference>
<keyword evidence="2" id="KW-1185">Reference proteome</keyword>
<dbReference type="PANTHER" id="PTHR39327">
    <property type="match status" value="1"/>
</dbReference>
<comment type="caution">
    <text evidence="1">The sequence shown here is derived from an EMBL/GenBank/DDBJ whole genome shotgun (WGS) entry which is preliminary data.</text>
</comment>
<evidence type="ECO:0000313" key="2">
    <source>
        <dbReference type="Proteomes" id="UP001269375"/>
    </source>
</evidence>